<evidence type="ECO:0000256" key="5">
    <source>
        <dbReference type="SAM" id="Phobius"/>
    </source>
</evidence>
<dbReference type="Pfam" id="PF01297">
    <property type="entry name" value="ZnuA"/>
    <property type="match status" value="1"/>
</dbReference>
<dbReference type="PANTHER" id="PTHR42953">
    <property type="entry name" value="HIGH-AFFINITY ZINC UPTAKE SYSTEM PROTEIN ZNUA-RELATED"/>
    <property type="match status" value="1"/>
</dbReference>
<dbReference type="HOGENOM" id="CLU_016838_1_0_11"/>
<protein>
    <submittedName>
        <fullName evidence="6">ABC-type metal ion transport system, periplasmic component/surface adhesin</fullName>
    </submittedName>
</protein>
<keyword evidence="2" id="KW-0813">Transport</keyword>
<proteinExistence type="inferred from homology"/>
<dbReference type="eggNOG" id="COG0803">
    <property type="taxonomic scope" value="Bacteria"/>
</dbReference>
<dbReference type="GO" id="GO:0046872">
    <property type="term" value="F:metal ion binding"/>
    <property type="evidence" value="ECO:0007669"/>
    <property type="project" value="InterPro"/>
</dbReference>
<keyword evidence="5" id="KW-0812">Transmembrane</keyword>
<evidence type="ECO:0000256" key="3">
    <source>
        <dbReference type="ARBA" id="ARBA00022729"/>
    </source>
</evidence>
<keyword evidence="5" id="KW-0472">Membrane</keyword>
<comment type="similarity">
    <text evidence="1">Belongs to the bacterial solute-binding protein 9 family.</text>
</comment>
<accession>C7N7F6</accession>
<feature type="region of interest" description="Disordered" evidence="4">
    <location>
        <begin position="159"/>
        <end position="187"/>
    </location>
</feature>
<dbReference type="EMBL" id="CP001684">
    <property type="protein sequence ID" value="ACV22841.1"/>
    <property type="molecule type" value="Genomic_DNA"/>
</dbReference>
<dbReference type="AlphaFoldDB" id="C7N7F6"/>
<dbReference type="STRING" id="471855.Shel_18230"/>
<evidence type="ECO:0000313" key="6">
    <source>
        <dbReference type="EMBL" id="ACV22841.1"/>
    </source>
</evidence>
<dbReference type="Gene3D" id="3.40.50.1980">
    <property type="entry name" value="Nitrogenase molybdenum iron protein domain"/>
    <property type="match status" value="2"/>
</dbReference>
<keyword evidence="5" id="KW-1133">Transmembrane helix</keyword>
<reference evidence="6 7" key="1">
    <citation type="journal article" date="2009" name="Stand. Genomic Sci.">
        <title>Complete genome sequence of Slackia heliotrinireducens type strain (RHS 1).</title>
        <authorList>
            <person name="Pukall R."/>
            <person name="Lapidus A."/>
            <person name="Nolan M."/>
            <person name="Copeland A."/>
            <person name="Glavina Del Rio T."/>
            <person name="Lucas S."/>
            <person name="Chen F."/>
            <person name="Tice H."/>
            <person name="Cheng J.F."/>
            <person name="Chertkov O."/>
            <person name="Bruce D."/>
            <person name="Goodwin L."/>
            <person name="Kuske C."/>
            <person name="Brettin T."/>
            <person name="Detter J.C."/>
            <person name="Han C."/>
            <person name="Pitluck S."/>
            <person name="Pati A."/>
            <person name="Mavrommatis K."/>
            <person name="Ivanova N."/>
            <person name="Ovchinnikova G."/>
            <person name="Chen A."/>
            <person name="Palaniappan K."/>
            <person name="Schneider S."/>
            <person name="Rohde M."/>
            <person name="Chain P."/>
            <person name="D'haeseleer P."/>
            <person name="Goker M."/>
            <person name="Bristow J."/>
            <person name="Eisen J.A."/>
            <person name="Markowitz V."/>
            <person name="Kyrpides N.C."/>
            <person name="Klenk H.P."/>
            <person name="Hugenholtz P."/>
        </authorList>
    </citation>
    <scope>NUCLEOTIDE SEQUENCE [LARGE SCALE GENOMIC DNA]</scope>
    <source>
        <strain evidence="7">ATCC 29202 / DSM 20476 / NCTC 11029 / RHS 1</strain>
    </source>
</reference>
<feature type="transmembrane region" description="Helical" evidence="5">
    <location>
        <begin position="21"/>
        <end position="39"/>
    </location>
</feature>
<keyword evidence="7" id="KW-1185">Reference proteome</keyword>
<evidence type="ECO:0000256" key="4">
    <source>
        <dbReference type="SAM" id="MobiDB-lite"/>
    </source>
</evidence>
<sequence length="365" mass="39294">MFPEQSNAAAQAVKECIIMKHIVNAALAAAMLCIGLLVGCTGTDSQNADKNQGDTIRIVCATFPAYDWVNQVIGENAENYEVTYLMGSGVDLHSYQPTVEDIAKIADADLFVYVGGESDEWAADAVEAANNPDLHTVNMLEAIGDAAVEEEIVEGMEAEEHDHGHEHGEADHEEGAEHDHEHEHGEAELDEHVWLSLKNAQVLVGAIADELAEIDPANADAYAANAEAYNAQLSDLDSRYAETVNAAAKDTVVFADRFPFRYLVDDYGLNYYAAFVGCSAETEASFDTIAFLAQKVDELGLETVLVIENSEETIAQTVVQNTGGKDQQILVMDSLQSTTDADVAAGKTYLSAMEANLDVLTQALA</sequence>
<dbReference type="PANTHER" id="PTHR42953:SF3">
    <property type="entry name" value="HIGH-AFFINITY ZINC UPTAKE SYSTEM PROTEIN ZNUA"/>
    <property type="match status" value="1"/>
</dbReference>
<dbReference type="InterPro" id="IPR050492">
    <property type="entry name" value="Bact_metal-bind_prot9"/>
</dbReference>
<dbReference type="Proteomes" id="UP000002026">
    <property type="component" value="Chromosome"/>
</dbReference>
<dbReference type="KEGG" id="shi:Shel_18230"/>
<organism evidence="6 7">
    <name type="scientific">Slackia heliotrinireducens (strain ATCC 29202 / DSM 20476 / NCTC 11029 / RHS 1)</name>
    <name type="common">Peptococcus heliotrinreducens</name>
    <dbReference type="NCBI Taxonomy" id="471855"/>
    <lineage>
        <taxon>Bacteria</taxon>
        <taxon>Bacillati</taxon>
        <taxon>Actinomycetota</taxon>
        <taxon>Coriobacteriia</taxon>
        <taxon>Eggerthellales</taxon>
        <taxon>Eggerthellaceae</taxon>
        <taxon>Slackia</taxon>
    </lineage>
</organism>
<evidence type="ECO:0000313" key="7">
    <source>
        <dbReference type="Proteomes" id="UP000002026"/>
    </source>
</evidence>
<dbReference type="InterPro" id="IPR006127">
    <property type="entry name" value="ZnuA-like"/>
</dbReference>
<gene>
    <name evidence="6" type="ordered locus">Shel_18230</name>
</gene>
<evidence type="ECO:0000256" key="2">
    <source>
        <dbReference type="ARBA" id="ARBA00022448"/>
    </source>
</evidence>
<evidence type="ECO:0000256" key="1">
    <source>
        <dbReference type="ARBA" id="ARBA00011028"/>
    </source>
</evidence>
<dbReference type="SUPFAM" id="SSF53807">
    <property type="entry name" value="Helical backbone' metal receptor"/>
    <property type="match status" value="1"/>
</dbReference>
<name>C7N7F6_SLAHD</name>
<keyword evidence="3" id="KW-0732">Signal</keyword>
<dbReference type="GO" id="GO:0030001">
    <property type="term" value="P:metal ion transport"/>
    <property type="evidence" value="ECO:0007669"/>
    <property type="project" value="InterPro"/>
</dbReference>